<protein>
    <submittedName>
        <fullName evidence="2">Uncharacterized protein</fullName>
    </submittedName>
</protein>
<evidence type="ECO:0000313" key="3">
    <source>
        <dbReference type="Proteomes" id="UP000761264"/>
    </source>
</evidence>
<dbReference type="RefSeq" id="WP_167227717.1">
    <property type="nucleotide sequence ID" value="NZ_JAAQPH010000016.1"/>
</dbReference>
<evidence type="ECO:0000256" key="1">
    <source>
        <dbReference type="SAM" id="SignalP"/>
    </source>
</evidence>
<sequence length="179" mass="19784">MRLCRAAGSAVLAVTALLSLFATPKVLAGEVKTNIFGERAYYHLALELTKNTLVETGRVIDPDLGYRFGEGGMFEIYLTPSALPKNVTASGCTAIKARMFWTNPTKPDAAERIAEKRALFQQIEALRRGESERVEVVLELNPYVEKTSEAELQLTQCVAFFRRAFGAYVPHDGPLADTR</sequence>
<keyword evidence="3" id="KW-1185">Reference proteome</keyword>
<feature type="signal peptide" evidence="1">
    <location>
        <begin position="1"/>
        <end position="28"/>
    </location>
</feature>
<comment type="caution">
    <text evidence="2">The sequence shown here is derived from an EMBL/GenBank/DDBJ whole genome shotgun (WGS) entry which is preliminary data.</text>
</comment>
<dbReference type="Proteomes" id="UP000761264">
    <property type="component" value="Unassembled WGS sequence"/>
</dbReference>
<evidence type="ECO:0000313" key="2">
    <source>
        <dbReference type="EMBL" id="NIA70764.1"/>
    </source>
</evidence>
<dbReference type="AlphaFoldDB" id="A0A967F0E7"/>
<name>A0A967F0E7_9PROT</name>
<proteinExistence type="predicted"/>
<feature type="chain" id="PRO_5037604817" evidence="1">
    <location>
        <begin position="29"/>
        <end position="179"/>
    </location>
</feature>
<accession>A0A967F0E7</accession>
<reference evidence="2" key="1">
    <citation type="submission" date="2020-03" db="EMBL/GenBank/DDBJ databases">
        <title>Genome of Pelagibius litoralis DSM 21314T.</title>
        <authorList>
            <person name="Wang G."/>
        </authorList>
    </citation>
    <scope>NUCLEOTIDE SEQUENCE</scope>
    <source>
        <strain evidence="2">DSM 21314</strain>
    </source>
</reference>
<keyword evidence="1" id="KW-0732">Signal</keyword>
<gene>
    <name evidence="2" type="ORF">HBA54_19370</name>
</gene>
<dbReference type="EMBL" id="JAAQPH010000016">
    <property type="protein sequence ID" value="NIA70764.1"/>
    <property type="molecule type" value="Genomic_DNA"/>
</dbReference>
<organism evidence="2 3">
    <name type="scientific">Pelagibius litoralis</name>
    <dbReference type="NCBI Taxonomy" id="374515"/>
    <lineage>
        <taxon>Bacteria</taxon>
        <taxon>Pseudomonadati</taxon>
        <taxon>Pseudomonadota</taxon>
        <taxon>Alphaproteobacteria</taxon>
        <taxon>Rhodospirillales</taxon>
        <taxon>Rhodovibrionaceae</taxon>
        <taxon>Pelagibius</taxon>
    </lineage>
</organism>